<dbReference type="InterPro" id="IPR023296">
    <property type="entry name" value="Glyco_hydro_beta-prop_sf"/>
</dbReference>
<dbReference type="PANTHER" id="PTHR22925:SF3">
    <property type="entry name" value="GLYCOSYL HYDROLASE FAMILY PROTEIN 43"/>
    <property type="match status" value="1"/>
</dbReference>
<organism evidence="1 2">
    <name type="scientific">Gaetbulibacter aquiaggeris</name>
    <dbReference type="NCBI Taxonomy" id="1735373"/>
    <lineage>
        <taxon>Bacteria</taxon>
        <taxon>Pseudomonadati</taxon>
        <taxon>Bacteroidota</taxon>
        <taxon>Flavobacteriia</taxon>
        <taxon>Flavobacteriales</taxon>
        <taxon>Flavobacteriaceae</taxon>
        <taxon>Gaetbulibacter</taxon>
    </lineage>
</organism>
<proteinExistence type="predicted"/>
<gene>
    <name evidence="1" type="ORF">V8G56_07700</name>
</gene>
<name>A0ABW7MS39_9FLAO</name>
<evidence type="ECO:0000313" key="2">
    <source>
        <dbReference type="Proteomes" id="UP001610104"/>
    </source>
</evidence>
<dbReference type="EMBL" id="JBAWKC010000002">
    <property type="protein sequence ID" value="MFH6768613.1"/>
    <property type="molecule type" value="Genomic_DNA"/>
</dbReference>
<comment type="caution">
    <text evidence="1">The sequence shown here is derived from an EMBL/GenBank/DDBJ whole genome shotgun (WGS) entry which is preliminary data.</text>
</comment>
<dbReference type="SUPFAM" id="SSF75005">
    <property type="entry name" value="Arabinanase/levansucrase/invertase"/>
    <property type="match status" value="1"/>
</dbReference>
<keyword evidence="1" id="KW-0378">Hydrolase</keyword>
<accession>A0ABW7MS39</accession>
<dbReference type="CDD" id="cd18825">
    <property type="entry name" value="GH43_CtGH43-like"/>
    <property type="match status" value="1"/>
</dbReference>
<dbReference type="PANTHER" id="PTHR22925">
    <property type="entry name" value="GLYCOSYL HYDROLASE 43 FAMILY MEMBER"/>
    <property type="match status" value="1"/>
</dbReference>
<dbReference type="Proteomes" id="UP001610104">
    <property type="component" value="Unassembled WGS sequence"/>
</dbReference>
<protein>
    <submittedName>
        <fullName evidence="1">Glycoside hydrolase family 43 protein</fullName>
    </submittedName>
</protein>
<keyword evidence="2" id="KW-1185">Reference proteome</keyword>
<sequence length="375" mass="43418">MKQFIRILAQFCVFLTLGQSHLTSFKPGEIWPDNNGVHINAHGGGFLFHDNTYYWFGEHKISGEFGNKSMVGIHAYSSKDLYNWKDEGIVLKMHNDTTSMFQKGCIVERPKVIFNNNTKKFVMWFHHELKDQGYKAALTGVAVSDNITGPYNYIDSFRLHQNTLPLNFSKDEFEKVEIIDDINNQNRKEKVIEGVYLKRDFETGQMSRDMTLYVDDDDVAYHITASEENQTLLISKLSEDYLSVTNEYIRVLPGGRNEAPAIFKKNNKYFMFTSGLTGWNPNPGKLFVSDSIMGEWKPLGNPCRGSEEENNTTFWSQSTYVLPVIGIKDAFIFVADRWRPNNPIDGRYIWLPIEFENGNPILKWHEKWNLNIFDN</sequence>
<dbReference type="RefSeq" id="WP_395437864.1">
    <property type="nucleotide sequence ID" value="NZ_JBAWKC010000002.1"/>
</dbReference>
<dbReference type="GO" id="GO:0016787">
    <property type="term" value="F:hydrolase activity"/>
    <property type="evidence" value="ECO:0007669"/>
    <property type="project" value="UniProtKB-KW"/>
</dbReference>
<evidence type="ECO:0000313" key="1">
    <source>
        <dbReference type="EMBL" id="MFH6768613.1"/>
    </source>
</evidence>
<reference evidence="1 2" key="1">
    <citation type="submission" date="2024-02" db="EMBL/GenBank/DDBJ databases">
        <title>A Gaetbulibacter species isolated from tidal flats and genomic insights of their niches.</title>
        <authorList>
            <person name="Ye Y."/>
        </authorList>
    </citation>
    <scope>NUCLEOTIDE SEQUENCE [LARGE SCALE GENOMIC DNA]</scope>
    <source>
        <strain evidence="1 2">KEM-8</strain>
    </source>
</reference>
<dbReference type="Gene3D" id="2.115.10.20">
    <property type="entry name" value="Glycosyl hydrolase domain, family 43"/>
    <property type="match status" value="1"/>
</dbReference>